<evidence type="ECO:0000313" key="2">
    <source>
        <dbReference type="EMBL" id="KFB35705.1"/>
    </source>
</evidence>
<dbReference type="Proteomes" id="UP000030765">
    <property type="component" value="Unassembled WGS sequence"/>
</dbReference>
<proteinExistence type="predicted"/>
<evidence type="ECO:0000256" key="1">
    <source>
        <dbReference type="SAM" id="MobiDB-lite"/>
    </source>
</evidence>
<feature type="compositionally biased region" description="Polar residues" evidence="1">
    <location>
        <begin position="128"/>
        <end position="141"/>
    </location>
</feature>
<dbReference type="EMBL" id="KE524620">
    <property type="protein sequence ID" value="KFB35705.1"/>
    <property type="molecule type" value="Genomic_DNA"/>
</dbReference>
<gene>
    <name evidence="2" type="ORF">ZHAS_00002611</name>
</gene>
<dbReference type="EMBL" id="ATLV01010833">
    <property type="status" value="NOT_ANNOTATED_CDS"/>
    <property type="molecule type" value="Genomic_DNA"/>
</dbReference>
<dbReference type="AlphaFoldDB" id="A0A084VCL1"/>
<feature type="compositionally biased region" description="Polar residues" evidence="1">
    <location>
        <begin position="169"/>
        <end position="193"/>
    </location>
</feature>
<evidence type="ECO:0000313" key="3">
    <source>
        <dbReference type="EnsemblMetazoa" id="ASIC002611-PA"/>
    </source>
</evidence>
<protein>
    <submittedName>
        <fullName evidence="2 3">Putative cation-transporting ATPase V</fullName>
    </submittedName>
</protein>
<name>A0A084VCL1_ANOSI</name>
<reference evidence="3" key="2">
    <citation type="submission" date="2020-05" db="UniProtKB">
        <authorList>
            <consortium name="EnsemblMetazoa"/>
        </authorList>
    </citation>
    <scope>IDENTIFICATION</scope>
</reference>
<sequence>MLTRTSAVFLQDNSIIIVHHPQIGEAGINKRCGYSQTPPHKPMLQAPSGTSAIVRHKSGQKLRNPFRKVLGGTGGQNKNQRKIKPNKKRLLATCTQLPGRVLLSTPRGKQSWESFGSVPSCRRRRGASGSTIDNQWQNSQVDPKGRVVGGWKVSKFEATPDKPVPESPPTQHDNSKRATTGNNTIRSGQQQHRTTLQLEVWPCKLVFGTGTQKVCRRSKSIS</sequence>
<feature type="compositionally biased region" description="Basic and acidic residues" evidence="1">
    <location>
        <begin position="154"/>
        <end position="164"/>
    </location>
</feature>
<dbReference type="EnsemblMetazoa" id="ASIC002611-RA">
    <property type="protein sequence ID" value="ASIC002611-PA"/>
    <property type="gene ID" value="ASIC002611"/>
</dbReference>
<keyword evidence="4" id="KW-1185">Reference proteome</keyword>
<reference evidence="2 4" key="1">
    <citation type="journal article" date="2014" name="BMC Genomics">
        <title>Genome sequence of Anopheles sinensis provides insight into genetics basis of mosquito competence for malaria parasites.</title>
        <authorList>
            <person name="Zhou D."/>
            <person name="Zhang D."/>
            <person name="Ding G."/>
            <person name="Shi L."/>
            <person name="Hou Q."/>
            <person name="Ye Y."/>
            <person name="Xu Y."/>
            <person name="Zhou H."/>
            <person name="Xiong C."/>
            <person name="Li S."/>
            <person name="Yu J."/>
            <person name="Hong S."/>
            <person name="Yu X."/>
            <person name="Zou P."/>
            <person name="Chen C."/>
            <person name="Chang X."/>
            <person name="Wang W."/>
            <person name="Lv Y."/>
            <person name="Sun Y."/>
            <person name="Ma L."/>
            <person name="Shen B."/>
            <person name="Zhu C."/>
        </authorList>
    </citation>
    <scope>NUCLEOTIDE SEQUENCE [LARGE SCALE GENOMIC DNA]</scope>
</reference>
<organism evidence="2">
    <name type="scientific">Anopheles sinensis</name>
    <name type="common">Mosquito</name>
    <dbReference type="NCBI Taxonomy" id="74873"/>
    <lineage>
        <taxon>Eukaryota</taxon>
        <taxon>Metazoa</taxon>
        <taxon>Ecdysozoa</taxon>
        <taxon>Arthropoda</taxon>
        <taxon>Hexapoda</taxon>
        <taxon>Insecta</taxon>
        <taxon>Pterygota</taxon>
        <taxon>Neoptera</taxon>
        <taxon>Endopterygota</taxon>
        <taxon>Diptera</taxon>
        <taxon>Nematocera</taxon>
        <taxon>Culicoidea</taxon>
        <taxon>Culicidae</taxon>
        <taxon>Anophelinae</taxon>
        <taxon>Anopheles</taxon>
    </lineage>
</organism>
<accession>A0A084VCL1</accession>
<feature type="region of interest" description="Disordered" evidence="1">
    <location>
        <begin position="108"/>
        <end position="193"/>
    </location>
</feature>
<dbReference type="VEuPathDB" id="VectorBase:ASIC002611"/>
<evidence type="ECO:0000313" key="4">
    <source>
        <dbReference type="Proteomes" id="UP000030765"/>
    </source>
</evidence>